<sequence length="327" mass="34287">MVVSGFLLAVAVSGLTACRTSPSVAAYVGDEEISVSELQSAVEDRLADPGVAAYAEGQRDDFTRRVLGLLVQEEVYAEAAERYDVRVGNEEVRARIDELLGGDDPDEVFGQLAQQGIGRVDVVENVRQQLVRREIAEAEGEADELSDQALRARYQEVRESLGEVSFGYITVPDDATAQAVVAQLTADPAAYPALAAQYAGAATIPALESRAPDQLPAILAEGIAAAAPNTAFATPVPEAGGVVVTFVEGVVYPSFEEVRPQLESEAVETAGNERIEAVRDDLEVTVNPRYGVLEDGRLVPGGGGVVDILGDEDAAATAPAPAPAPAE</sequence>
<dbReference type="AlphaFoldDB" id="A0A543P0B8"/>
<dbReference type="GO" id="GO:0003755">
    <property type="term" value="F:peptidyl-prolyl cis-trans isomerase activity"/>
    <property type="evidence" value="ECO:0007669"/>
    <property type="project" value="UniProtKB-KW"/>
</dbReference>
<dbReference type="Proteomes" id="UP000319865">
    <property type="component" value="Unassembled WGS sequence"/>
</dbReference>
<reference evidence="8 9" key="1">
    <citation type="submission" date="2019-06" db="EMBL/GenBank/DDBJ databases">
        <title>Sequencing the genomes of 1000 actinobacteria strains.</title>
        <authorList>
            <person name="Klenk H.-P."/>
        </authorList>
    </citation>
    <scope>NUCLEOTIDE SEQUENCE [LARGE SCALE GENOMIC DNA]</scope>
    <source>
        <strain evidence="8 9">DSM 46837</strain>
    </source>
</reference>
<keyword evidence="3" id="KW-0732">Signal</keyword>
<dbReference type="PANTHER" id="PTHR47245:SF1">
    <property type="entry name" value="FOLDASE PROTEIN PRSA"/>
    <property type="match status" value="1"/>
</dbReference>
<comment type="caution">
    <text evidence="8">The sequence shown here is derived from an EMBL/GenBank/DDBJ whole genome shotgun (WGS) entry which is preliminary data.</text>
</comment>
<keyword evidence="4" id="KW-0697">Rotamase</keyword>
<organism evidence="8 9">
    <name type="scientific">Blastococcus colisei</name>
    <dbReference type="NCBI Taxonomy" id="1564162"/>
    <lineage>
        <taxon>Bacteria</taxon>
        <taxon>Bacillati</taxon>
        <taxon>Actinomycetota</taxon>
        <taxon>Actinomycetes</taxon>
        <taxon>Geodermatophilales</taxon>
        <taxon>Geodermatophilaceae</taxon>
        <taxon>Blastococcus</taxon>
    </lineage>
</organism>
<evidence type="ECO:0000256" key="2">
    <source>
        <dbReference type="ARBA" id="ARBA00013194"/>
    </source>
</evidence>
<gene>
    <name evidence="8" type="ORF">FHU33_4204</name>
</gene>
<evidence type="ECO:0000313" key="9">
    <source>
        <dbReference type="Proteomes" id="UP000319865"/>
    </source>
</evidence>
<evidence type="ECO:0000259" key="7">
    <source>
        <dbReference type="Pfam" id="PF13145"/>
    </source>
</evidence>
<protein>
    <recommendedName>
        <fullName evidence="2">peptidylprolyl isomerase</fullName>
        <ecNumber evidence="2">5.2.1.8</ecNumber>
    </recommendedName>
</protein>
<keyword evidence="5 8" id="KW-0413">Isomerase</keyword>
<dbReference type="EMBL" id="VFQE01000002">
    <property type="protein sequence ID" value="TQN37549.1"/>
    <property type="molecule type" value="Genomic_DNA"/>
</dbReference>
<dbReference type="InterPro" id="IPR000297">
    <property type="entry name" value="PPIase_PpiC"/>
</dbReference>
<evidence type="ECO:0000313" key="8">
    <source>
        <dbReference type="EMBL" id="TQN37549.1"/>
    </source>
</evidence>
<evidence type="ECO:0000256" key="1">
    <source>
        <dbReference type="ARBA" id="ARBA00000971"/>
    </source>
</evidence>
<keyword evidence="9" id="KW-1185">Reference proteome</keyword>
<dbReference type="Pfam" id="PF13145">
    <property type="entry name" value="Rotamase_2"/>
    <property type="match status" value="1"/>
</dbReference>
<dbReference type="InterPro" id="IPR027304">
    <property type="entry name" value="Trigger_fact/SurA_dom_sf"/>
</dbReference>
<dbReference type="Gene3D" id="1.10.4030.10">
    <property type="entry name" value="Porin chaperone SurA, peptide-binding domain"/>
    <property type="match status" value="1"/>
</dbReference>
<dbReference type="InterPro" id="IPR050245">
    <property type="entry name" value="PrsA_foldase"/>
</dbReference>
<keyword evidence="6" id="KW-0175">Coiled coil</keyword>
<feature type="domain" description="PpiC" evidence="7">
    <location>
        <begin position="146"/>
        <end position="260"/>
    </location>
</feature>
<feature type="coiled-coil region" evidence="6">
    <location>
        <begin position="128"/>
        <end position="155"/>
    </location>
</feature>
<proteinExistence type="predicted"/>
<dbReference type="Pfam" id="PF13624">
    <property type="entry name" value="SurA_N_3"/>
    <property type="match status" value="1"/>
</dbReference>
<evidence type="ECO:0000256" key="5">
    <source>
        <dbReference type="ARBA" id="ARBA00023235"/>
    </source>
</evidence>
<dbReference type="EC" id="5.2.1.8" evidence="2"/>
<evidence type="ECO:0000256" key="4">
    <source>
        <dbReference type="ARBA" id="ARBA00023110"/>
    </source>
</evidence>
<evidence type="ECO:0000256" key="3">
    <source>
        <dbReference type="ARBA" id="ARBA00022729"/>
    </source>
</evidence>
<evidence type="ECO:0000256" key="6">
    <source>
        <dbReference type="SAM" id="Coils"/>
    </source>
</evidence>
<comment type="catalytic activity">
    <reaction evidence="1">
        <text>[protein]-peptidylproline (omega=180) = [protein]-peptidylproline (omega=0)</text>
        <dbReference type="Rhea" id="RHEA:16237"/>
        <dbReference type="Rhea" id="RHEA-COMP:10747"/>
        <dbReference type="Rhea" id="RHEA-COMP:10748"/>
        <dbReference type="ChEBI" id="CHEBI:83833"/>
        <dbReference type="ChEBI" id="CHEBI:83834"/>
        <dbReference type="EC" id="5.2.1.8"/>
    </reaction>
</comment>
<name>A0A543P0B8_9ACTN</name>
<accession>A0A543P0B8</accession>
<dbReference type="SUPFAM" id="SSF109998">
    <property type="entry name" value="Triger factor/SurA peptide-binding domain-like"/>
    <property type="match status" value="1"/>
</dbReference>
<dbReference type="PANTHER" id="PTHR47245">
    <property type="entry name" value="PEPTIDYLPROLYL ISOMERASE"/>
    <property type="match status" value="1"/>
</dbReference>